<evidence type="ECO:0000313" key="11">
    <source>
        <dbReference type="EMBL" id="RKF18435.1"/>
    </source>
</evidence>
<keyword evidence="3 10" id="KW-0808">Transferase</keyword>
<keyword evidence="8 10" id="KW-0594">Phospholipid biosynthesis</keyword>
<feature type="transmembrane region" description="Helical" evidence="10">
    <location>
        <begin position="49"/>
        <end position="72"/>
    </location>
</feature>
<comment type="similarity">
    <text evidence="10">Belongs to the PlsY family.</text>
</comment>
<evidence type="ECO:0000256" key="2">
    <source>
        <dbReference type="ARBA" id="ARBA00022516"/>
    </source>
</evidence>
<dbReference type="AlphaFoldDB" id="A0A420ECP2"/>
<dbReference type="Proteomes" id="UP000286482">
    <property type="component" value="Unassembled WGS sequence"/>
</dbReference>
<keyword evidence="2 10" id="KW-0444">Lipid biosynthesis</keyword>
<dbReference type="PANTHER" id="PTHR30309:SF0">
    <property type="entry name" value="GLYCEROL-3-PHOSPHATE ACYLTRANSFERASE-RELATED"/>
    <property type="match status" value="1"/>
</dbReference>
<dbReference type="SMART" id="SM01207">
    <property type="entry name" value="G3P_acyltransf"/>
    <property type="match status" value="1"/>
</dbReference>
<evidence type="ECO:0000256" key="8">
    <source>
        <dbReference type="ARBA" id="ARBA00023209"/>
    </source>
</evidence>
<evidence type="ECO:0000256" key="4">
    <source>
        <dbReference type="ARBA" id="ARBA00022692"/>
    </source>
</evidence>
<keyword evidence="5 10" id="KW-1133">Transmembrane helix</keyword>
<evidence type="ECO:0000313" key="12">
    <source>
        <dbReference type="Proteomes" id="UP000286482"/>
    </source>
</evidence>
<comment type="subcellular location">
    <subcellularLocation>
        <location evidence="10">Cell membrane</location>
        <topology evidence="10">Multi-pass membrane protein</topology>
    </subcellularLocation>
</comment>
<dbReference type="RefSeq" id="WP_120354514.1">
    <property type="nucleotide sequence ID" value="NZ_RAQO01000005.1"/>
</dbReference>
<keyword evidence="1 10" id="KW-1003">Cell membrane</keyword>
<sequence length="197" mass="21009">MALSPIIIIIAAYLLGSISSAVLISRIFSLNDPRKEGSKNPGATNVYRLGGAVPAALVLLCDVLKGALPVLLGLELGFQSLAIAAIGVSACLGHMYPAFFHFVGGKGVATALGVLLPLSLTLCLALIITWTVVLKLRGYSSLAALVTVVSAPFYCYLFAPEHLSTVILLCALVFWRHHSNIERLRNHTESSIVKKRD</sequence>
<keyword evidence="4 10" id="KW-0812">Transmembrane</keyword>
<protein>
    <recommendedName>
        <fullName evidence="10">Glycerol-3-phosphate acyltransferase</fullName>
    </recommendedName>
    <alternativeName>
        <fullName evidence="10">Acyl-PO4 G3P acyltransferase</fullName>
    </alternativeName>
    <alternativeName>
        <fullName evidence="10">Acyl-phosphate--glycerol-3-phosphate acyltransferase</fullName>
    </alternativeName>
    <alternativeName>
        <fullName evidence="10">G3P acyltransferase</fullName>
        <shortName evidence="10">GPAT</shortName>
        <ecNumber evidence="10">2.3.1.275</ecNumber>
    </alternativeName>
    <alternativeName>
        <fullName evidence="10">Lysophosphatidic acid synthase</fullName>
        <shortName evidence="10">LPA synthase</shortName>
    </alternativeName>
</protein>
<evidence type="ECO:0000256" key="6">
    <source>
        <dbReference type="ARBA" id="ARBA00023098"/>
    </source>
</evidence>
<evidence type="ECO:0000256" key="5">
    <source>
        <dbReference type="ARBA" id="ARBA00022989"/>
    </source>
</evidence>
<dbReference type="HAMAP" id="MF_01043">
    <property type="entry name" value="PlsY"/>
    <property type="match status" value="1"/>
</dbReference>
<keyword evidence="9 10" id="KW-1208">Phospholipid metabolism</keyword>
<comment type="pathway">
    <text evidence="10">Lipid metabolism; phospholipid metabolism.</text>
</comment>
<dbReference type="PANTHER" id="PTHR30309">
    <property type="entry name" value="INNER MEMBRANE PROTEIN YGIH"/>
    <property type="match status" value="1"/>
</dbReference>
<organism evidence="11 12">
    <name type="scientific">Alginatibacterium sediminis</name>
    <dbReference type="NCBI Taxonomy" id="2164068"/>
    <lineage>
        <taxon>Bacteria</taxon>
        <taxon>Pseudomonadati</taxon>
        <taxon>Pseudomonadota</taxon>
        <taxon>Gammaproteobacteria</taxon>
        <taxon>Alteromonadales</taxon>
        <taxon>Alteromonadaceae</taxon>
        <taxon>Alginatibacterium</taxon>
    </lineage>
</organism>
<feature type="transmembrane region" description="Helical" evidence="10">
    <location>
        <begin position="153"/>
        <end position="175"/>
    </location>
</feature>
<evidence type="ECO:0000256" key="1">
    <source>
        <dbReference type="ARBA" id="ARBA00022475"/>
    </source>
</evidence>
<comment type="caution">
    <text evidence="11">The sequence shown here is derived from an EMBL/GenBank/DDBJ whole genome shotgun (WGS) entry which is preliminary data.</text>
</comment>
<dbReference type="NCBIfam" id="TIGR00023">
    <property type="entry name" value="glycerol-3-phosphate 1-O-acyltransferase PlsY"/>
    <property type="match status" value="1"/>
</dbReference>
<comment type="catalytic activity">
    <reaction evidence="10">
        <text>an acyl phosphate + sn-glycerol 3-phosphate = a 1-acyl-sn-glycero-3-phosphate + phosphate</text>
        <dbReference type="Rhea" id="RHEA:34075"/>
        <dbReference type="ChEBI" id="CHEBI:43474"/>
        <dbReference type="ChEBI" id="CHEBI:57597"/>
        <dbReference type="ChEBI" id="CHEBI:57970"/>
        <dbReference type="ChEBI" id="CHEBI:59918"/>
        <dbReference type="EC" id="2.3.1.275"/>
    </reaction>
</comment>
<evidence type="ECO:0000256" key="3">
    <source>
        <dbReference type="ARBA" id="ARBA00022679"/>
    </source>
</evidence>
<feature type="transmembrane region" description="Helical" evidence="10">
    <location>
        <begin position="6"/>
        <end position="28"/>
    </location>
</feature>
<proteinExistence type="inferred from homology"/>
<feature type="transmembrane region" description="Helical" evidence="10">
    <location>
        <begin position="108"/>
        <end position="133"/>
    </location>
</feature>
<dbReference type="UniPathway" id="UPA00085"/>
<reference evidence="11 12" key="1">
    <citation type="submission" date="2018-09" db="EMBL/GenBank/DDBJ databases">
        <authorList>
            <person name="Wang Z."/>
        </authorList>
    </citation>
    <scope>NUCLEOTIDE SEQUENCE [LARGE SCALE GENOMIC DNA]</scope>
    <source>
        <strain evidence="11 12">ALS 81</strain>
    </source>
</reference>
<evidence type="ECO:0000256" key="7">
    <source>
        <dbReference type="ARBA" id="ARBA00023136"/>
    </source>
</evidence>
<dbReference type="GO" id="GO:0005886">
    <property type="term" value="C:plasma membrane"/>
    <property type="evidence" value="ECO:0007669"/>
    <property type="project" value="UniProtKB-SubCell"/>
</dbReference>
<dbReference type="InterPro" id="IPR003811">
    <property type="entry name" value="G3P_acylTferase_PlsY"/>
</dbReference>
<gene>
    <name evidence="10 11" type="primary">plsY</name>
    <name evidence="11" type="ORF">DBZ36_08450</name>
</gene>
<accession>A0A420ECP2</accession>
<dbReference type="EC" id="2.3.1.275" evidence="10"/>
<dbReference type="OrthoDB" id="9777124at2"/>
<dbReference type="Pfam" id="PF02660">
    <property type="entry name" value="G3P_acyltransf"/>
    <property type="match status" value="1"/>
</dbReference>
<dbReference type="GO" id="GO:0008654">
    <property type="term" value="P:phospholipid biosynthetic process"/>
    <property type="evidence" value="ECO:0007669"/>
    <property type="project" value="UniProtKB-UniRule"/>
</dbReference>
<evidence type="ECO:0000256" key="10">
    <source>
        <dbReference type="HAMAP-Rule" id="MF_01043"/>
    </source>
</evidence>
<dbReference type="GO" id="GO:0043772">
    <property type="term" value="F:acyl-phosphate glycerol-3-phosphate acyltransferase activity"/>
    <property type="evidence" value="ECO:0007669"/>
    <property type="project" value="UniProtKB-UniRule"/>
</dbReference>
<name>A0A420ECP2_9ALTE</name>
<keyword evidence="7 10" id="KW-0472">Membrane</keyword>
<comment type="function">
    <text evidence="10">Catalyzes the transfer of an acyl group from acyl-phosphate (acyl-PO(4)) to glycerol-3-phosphate (G3P) to form lysophosphatidic acid (LPA). This enzyme utilizes acyl-phosphate as fatty acyl donor, but not acyl-CoA or acyl-ACP.</text>
</comment>
<keyword evidence="11" id="KW-0012">Acyltransferase</keyword>
<evidence type="ECO:0000256" key="9">
    <source>
        <dbReference type="ARBA" id="ARBA00023264"/>
    </source>
</evidence>
<comment type="subunit">
    <text evidence="10">Probably interacts with PlsX.</text>
</comment>
<keyword evidence="6 10" id="KW-0443">Lipid metabolism</keyword>
<feature type="transmembrane region" description="Helical" evidence="10">
    <location>
        <begin position="78"/>
        <end position="96"/>
    </location>
</feature>
<dbReference type="EMBL" id="RAQO01000005">
    <property type="protein sequence ID" value="RKF18435.1"/>
    <property type="molecule type" value="Genomic_DNA"/>
</dbReference>
<keyword evidence="12" id="KW-1185">Reference proteome</keyword>